<dbReference type="InterPro" id="IPR028309">
    <property type="entry name" value="RB_fam"/>
</dbReference>
<evidence type="ECO:0000259" key="14">
    <source>
        <dbReference type="SMART" id="SM01369"/>
    </source>
</evidence>
<protein>
    <submittedName>
        <fullName evidence="15">RB transcriptional corepressor like 2</fullName>
    </submittedName>
</protein>
<comment type="similarity">
    <text evidence="2">Belongs to the retinoblastoma protein (RB) family.</text>
</comment>
<dbReference type="GO" id="GO:2000134">
    <property type="term" value="P:negative regulation of G1/S transition of mitotic cell cycle"/>
    <property type="evidence" value="ECO:0007669"/>
    <property type="project" value="TreeGrafter"/>
</dbReference>
<dbReference type="PANTHER" id="PTHR13742:SF8">
    <property type="entry name" value="RETINOBLASTOMA-LIKE PROTEIN 2"/>
    <property type="match status" value="1"/>
</dbReference>
<keyword evidence="16" id="KW-1185">Reference proteome</keyword>
<gene>
    <name evidence="15" type="primary">RBL2</name>
</gene>
<feature type="domain" description="Cyclin-like" evidence="11">
    <location>
        <begin position="751"/>
        <end position="834"/>
    </location>
</feature>
<dbReference type="Gene3D" id="1.10.472.10">
    <property type="entry name" value="Cyclin-like"/>
    <property type="match status" value="2"/>
</dbReference>
<feature type="region of interest" description="Disordered" evidence="10">
    <location>
        <begin position="1003"/>
        <end position="1027"/>
    </location>
</feature>
<dbReference type="GO" id="GO:0000785">
    <property type="term" value="C:chromatin"/>
    <property type="evidence" value="ECO:0007669"/>
    <property type="project" value="TreeGrafter"/>
</dbReference>
<evidence type="ECO:0000256" key="5">
    <source>
        <dbReference type="ARBA" id="ARBA00022853"/>
    </source>
</evidence>
<reference evidence="15" key="3">
    <citation type="submission" date="2025-09" db="UniProtKB">
        <authorList>
            <consortium name="Ensembl"/>
        </authorList>
    </citation>
    <scope>IDENTIFICATION</scope>
</reference>
<evidence type="ECO:0000259" key="12">
    <source>
        <dbReference type="SMART" id="SM01367"/>
    </source>
</evidence>
<dbReference type="SMART" id="SM01367">
    <property type="entry name" value="DUF3452"/>
    <property type="match status" value="1"/>
</dbReference>
<feature type="compositionally biased region" description="Low complexity" evidence="10">
    <location>
        <begin position="868"/>
        <end position="897"/>
    </location>
</feature>
<reference evidence="15" key="2">
    <citation type="submission" date="2025-08" db="UniProtKB">
        <authorList>
            <consortium name="Ensembl"/>
        </authorList>
    </citation>
    <scope>IDENTIFICATION</scope>
</reference>
<evidence type="ECO:0000256" key="4">
    <source>
        <dbReference type="ARBA" id="ARBA00022553"/>
    </source>
</evidence>
<evidence type="ECO:0000256" key="9">
    <source>
        <dbReference type="ARBA" id="ARBA00023306"/>
    </source>
</evidence>
<feature type="domain" description="Retinoblastoma-associated protein N-terminal" evidence="12">
    <location>
        <begin position="52"/>
        <end position="194"/>
    </location>
</feature>
<feature type="compositionally biased region" description="Low complexity" evidence="10">
    <location>
        <begin position="586"/>
        <end position="598"/>
    </location>
</feature>
<keyword evidence="9" id="KW-0131">Cell cycle</keyword>
<dbReference type="Pfam" id="PF01857">
    <property type="entry name" value="RB_B"/>
    <property type="match status" value="1"/>
</dbReference>
<dbReference type="GO" id="GO:0030154">
    <property type="term" value="P:cell differentiation"/>
    <property type="evidence" value="ECO:0007669"/>
    <property type="project" value="TreeGrafter"/>
</dbReference>
<feature type="compositionally biased region" description="Low complexity" evidence="10">
    <location>
        <begin position="624"/>
        <end position="636"/>
    </location>
</feature>
<dbReference type="GO" id="GO:0000977">
    <property type="term" value="F:RNA polymerase II transcription regulatory region sequence-specific DNA binding"/>
    <property type="evidence" value="ECO:0007669"/>
    <property type="project" value="TreeGrafter"/>
</dbReference>
<feature type="region of interest" description="Disordered" evidence="10">
    <location>
        <begin position="564"/>
        <end position="636"/>
    </location>
</feature>
<name>A0A4W6FY83_LATCA</name>
<dbReference type="PANTHER" id="PTHR13742">
    <property type="entry name" value="RETINOBLASTOMA-ASSOCIATED PROTEIN RB -RELATED"/>
    <property type="match status" value="1"/>
</dbReference>
<keyword evidence="7" id="KW-0804">Transcription</keyword>
<dbReference type="InterPro" id="IPR002720">
    <property type="entry name" value="RB_A"/>
</dbReference>
<dbReference type="GO" id="GO:0005667">
    <property type="term" value="C:transcription regulator complex"/>
    <property type="evidence" value="ECO:0007669"/>
    <property type="project" value="TreeGrafter"/>
</dbReference>
<evidence type="ECO:0000313" key="15">
    <source>
        <dbReference type="Ensembl" id="ENSLCAP00010055940.1"/>
    </source>
</evidence>
<dbReference type="GO" id="GO:0005634">
    <property type="term" value="C:nucleus"/>
    <property type="evidence" value="ECO:0007669"/>
    <property type="project" value="UniProtKB-SubCell"/>
</dbReference>
<dbReference type="InterPro" id="IPR036915">
    <property type="entry name" value="Cyclin-like_sf"/>
</dbReference>
<dbReference type="FunFam" id="1.10.472.140:FF:000001">
    <property type="entry name" value="Retinoblastoma-like 2, isoform CRA_a"/>
    <property type="match status" value="1"/>
</dbReference>
<dbReference type="GO" id="GO:0006325">
    <property type="term" value="P:chromatin organization"/>
    <property type="evidence" value="ECO:0007669"/>
    <property type="project" value="UniProtKB-KW"/>
</dbReference>
<evidence type="ECO:0000256" key="3">
    <source>
        <dbReference type="ARBA" id="ARBA00022491"/>
    </source>
</evidence>
<proteinExistence type="inferred from homology"/>
<organism evidence="15 16">
    <name type="scientific">Lates calcarifer</name>
    <name type="common">Barramundi</name>
    <name type="synonym">Holocentrus calcarifer</name>
    <dbReference type="NCBI Taxonomy" id="8187"/>
    <lineage>
        <taxon>Eukaryota</taxon>
        <taxon>Metazoa</taxon>
        <taxon>Chordata</taxon>
        <taxon>Craniata</taxon>
        <taxon>Vertebrata</taxon>
        <taxon>Euteleostomi</taxon>
        <taxon>Actinopterygii</taxon>
        <taxon>Neopterygii</taxon>
        <taxon>Teleostei</taxon>
        <taxon>Neoteleostei</taxon>
        <taxon>Acanthomorphata</taxon>
        <taxon>Carangaria</taxon>
        <taxon>Carangaria incertae sedis</taxon>
        <taxon>Centropomidae</taxon>
        <taxon>Lates</taxon>
    </lineage>
</organism>
<keyword evidence="6" id="KW-0805">Transcription regulation</keyword>
<keyword evidence="8" id="KW-0539">Nucleus</keyword>
<feature type="domain" description="Retinoblastoma-associated protein C-terminal" evidence="14">
    <location>
        <begin position="923"/>
        <end position="1045"/>
    </location>
</feature>
<feature type="region of interest" description="Disordered" evidence="10">
    <location>
        <begin position="836"/>
        <end position="902"/>
    </location>
</feature>
<dbReference type="InterPro" id="IPR024599">
    <property type="entry name" value="RB_N"/>
</dbReference>
<dbReference type="GO" id="GO:0006357">
    <property type="term" value="P:regulation of transcription by RNA polymerase II"/>
    <property type="evidence" value="ECO:0007669"/>
    <property type="project" value="InterPro"/>
</dbReference>
<evidence type="ECO:0000259" key="13">
    <source>
        <dbReference type="SMART" id="SM01368"/>
    </source>
</evidence>
<evidence type="ECO:0000256" key="7">
    <source>
        <dbReference type="ARBA" id="ARBA00023163"/>
    </source>
</evidence>
<comment type="subcellular location">
    <subcellularLocation>
        <location evidence="1">Nucleus</location>
    </subcellularLocation>
</comment>
<evidence type="ECO:0000259" key="11">
    <source>
        <dbReference type="SMART" id="SM00385"/>
    </source>
</evidence>
<evidence type="ECO:0000313" key="16">
    <source>
        <dbReference type="Proteomes" id="UP000314980"/>
    </source>
</evidence>
<keyword evidence="5" id="KW-0156">Chromatin regulator</keyword>
<evidence type="ECO:0000256" key="2">
    <source>
        <dbReference type="ARBA" id="ARBA00009475"/>
    </source>
</evidence>
<dbReference type="InterPro" id="IPR002719">
    <property type="entry name" value="RB_B"/>
</dbReference>
<dbReference type="InterPro" id="IPR013763">
    <property type="entry name" value="Cyclin-like_dom"/>
</dbReference>
<dbReference type="Ensembl" id="ENSLCAT00010057444.1">
    <property type="protein sequence ID" value="ENSLCAP00010055940.1"/>
    <property type="gene ID" value="ENSLCAG00010026080.1"/>
</dbReference>
<keyword evidence="3" id="KW-0678">Repressor</keyword>
<dbReference type="CDD" id="cd20606">
    <property type="entry name" value="CYCLIN_RBL2"/>
    <property type="match status" value="1"/>
</dbReference>
<dbReference type="AlphaFoldDB" id="A0A4W6FY83"/>
<evidence type="ECO:0000256" key="6">
    <source>
        <dbReference type="ARBA" id="ARBA00023015"/>
    </source>
</evidence>
<evidence type="ECO:0000256" key="10">
    <source>
        <dbReference type="SAM" id="MobiDB-lite"/>
    </source>
</evidence>
<dbReference type="InterPro" id="IPR015030">
    <property type="entry name" value="RB_C"/>
</dbReference>
<dbReference type="Gene3D" id="1.10.472.140">
    <property type="match status" value="1"/>
</dbReference>
<keyword evidence="4" id="KW-0597">Phosphoprotein</keyword>
<dbReference type="Pfam" id="PF11934">
    <property type="entry name" value="DUF3452"/>
    <property type="match status" value="1"/>
</dbReference>
<dbReference type="SUPFAM" id="SSF47954">
    <property type="entry name" value="Cyclin-like"/>
    <property type="match status" value="2"/>
</dbReference>
<feature type="compositionally biased region" description="Polar residues" evidence="10">
    <location>
        <begin position="842"/>
        <end position="867"/>
    </location>
</feature>
<dbReference type="SMART" id="SM01368">
    <property type="entry name" value="RB_A"/>
    <property type="match status" value="1"/>
</dbReference>
<dbReference type="SMART" id="SM00385">
    <property type="entry name" value="CYCLIN"/>
    <property type="match status" value="1"/>
</dbReference>
<sequence>MSDEDEFLQKARAGFEDLCRALNMDEEASTEAWKTYENISRNFTLEGSELHWLACALGKGTADGNYVSLTRILRCSEMSLIEFFNKMKKWQDMSNLPQDFRQSTEKLERNFTVSAVIFKKYVPIFKAIFKAPSEEPPRVHRSRKQRRHPCTVTEVFNFCWVLFVHAKGNFPMISDDLVNSYHLLLCALDLVFTNALLCNARKDLLNPSFRGLPEDFSSKDYRPSSGPFCFIEQLCELHDGLVLEAKGVKEHFWKPFVKKLFHKRILRGKEDGLTGFLDPMNFGDSFLSLSRVYEEHVLATGSLDERIFTGEGASEDIGTPGPCLCEGVENQDMSNLPPLVHQASALKVSTPLTGRKYIQENSLASPLSSAMKSVGRLHTLLSGTKQGPSPKLTETLRTCARDPSDVISKRLKDMLTSSLSIMRTEQRYFHLAEALYYRILESIIEREKMILGDADLSCILEQDVFHRSLLACCLEIVIFSYRPPGDFPNVITTFQLPAYHFYKVIEVLVRSEQGLFREVVKHLNQVEEQVLESLAWTSDSPLWESLRGAKDHVPTCQEVMPPQYLEQSDESSTGSVPVTPINHQDLSTSVSPSPTTLLDRYSSSPTTTARRRLFVDPVDGDTGAASTSSSSTVPASVTKTGQAGLVAAIPAGQTVVTMATATVTANNGQTVTIPVQGIANESGGITFIPVHTLSVTGQGGATLQPLSAQTLTGTLTVQSAVSKPAVKAASSPLRKGSLSLFFRKVYHLASVRLRDLCAKLDISSELRRKIWTCFEYSLVHCTELMMDRHLDQLLMCAVYVMAKVTKEDKSFQNIMKCYRTQPQASSNVYRSVLISGRRRRQSGSNDTNKQNSSTDSTGGDNSPVSIRSSSTLPAPQPSSAPSTPTNTSTKNTSSSSAGDAEEERGDLIHFYNNVYIKQMRLFALRYSPSSPSAGSPSLCPYPTLRIGSPRRMLLSSKHSIYISPHKTGSAPSPTTPRDKIYYYICSSPPNRLQEINSMIRTGETPTRKRSMPLEDETSPKRVCPDNHSALLRRLQDVANDRSSSH</sequence>
<accession>A0A4W6FY83</accession>
<reference evidence="16" key="1">
    <citation type="submission" date="2015-09" db="EMBL/GenBank/DDBJ databases">
        <authorList>
            <person name="Sai Rama Sridatta P."/>
        </authorList>
    </citation>
    <scope>NUCLEOTIDE SEQUENCE [LARGE SCALE GENOMIC DNA]</scope>
</reference>
<evidence type="ECO:0000256" key="1">
    <source>
        <dbReference type="ARBA" id="ARBA00004123"/>
    </source>
</evidence>
<feature type="domain" description="Retinoblastoma-associated protein A-box" evidence="13">
    <location>
        <begin position="365"/>
        <end position="546"/>
    </location>
</feature>
<evidence type="ECO:0000256" key="8">
    <source>
        <dbReference type="ARBA" id="ARBA00023242"/>
    </source>
</evidence>
<feature type="compositionally biased region" description="Polar residues" evidence="10">
    <location>
        <begin position="570"/>
        <end position="585"/>
    </location>
</feature>
<dbReference type="SMART" id="SM01369">
    <property type="entry name" value="Rb_C"/>
    <property type="match status" value="1"/>
</dbReference>
<dbReference type="Pfam" id="PF01858">
    <property type="entry name" value="RB_A"/>
    <property type="match status" value="1"/>
</dbReference>
<dbReference type="GeneTree" id="ENSGT00950000183202"/>
<dbReference type="Proteomes" id="UP000314980">
    <property type="component" value="Unassembled WGS sequence"/>
</dbReference>